<evidence type="ECO:0000256" key="1">
    <source>
        <dbReference type="SAM" id="Phobius"/>
    </source>
</evidence>
<accession>A0ABX0LSZ8</accession>
<dbReference type="InterPro" id="IPR010718">
    <property type="entry name" value="DUF1294"/>
</dbReference>
<keyword evidence="3" id="KW-1185">Reference proteome</keyword>
<keyword evidence="1" id="KW-1133">Transmembrane helix</keyword>
<comment type="caution">
    <text evidence="2">The sequence shown here is derived from an EMBL/GenBank/DDBJ whole genome shotgun (WGS) entry which is preliminary data.</text>
</comment>
<sequence length="116" mass="12897">MPYLSILLFGAVFAGAVLAWHVPLWAGALYLPASVVCFVVYARDKAAARAAQRRTPERTLLLLGLLCGWPGAVLAQQWLRHKSSKRPFQMAFWATVLCNMAAFVYLVSPLSFVRML</sequence>
<gene>
    <name evidence="2" type="ORF">F0185_17930</name>
</gene>
<keyword evidence="1" id="KW-0812">Transmembrane</keyword>
<proteinExistence type="predicted"/>
<feature type="transmembrane region" description="Helical" evidence="1">
    <location>
        <begin position="91"/>
        <end position="113"/>
    </location>
</feature>
<reference evidence="2 3" key="1">
    <citation type="submission" date="2019-09" db="EMBL/GenBank/DDBJ databases">
        <title>Taxonomy of Antarctic Massilia spp.: description of Massilia rubra sp. nov., Massilia aquatica sp. nov., Massilia mucilaginosa sp. nov., Massilia frigida sp. nov. isolated from streams, lakes and regoliths.</title>
        <authorList>
            <person name="Holochova P."/>
            <person name="Sedlacek I."/>
            <person name="Kralova S."/>
            <person name="Maslanova I."/>
            <person name="Busse H.-J."/>
            <person name="Stankova E."/>
            <person name="Vrbovska V."/>
            <person name="Kovarovic V."/>
            <person name="Bartak M."/>
            <person name="Svec P."/>
            <person name="Pantucek R."/>
        </authorList>
    </citation>
    <scope>NUCLEOTIDE SEQUENCE [LARGE SCALE GENOMIC DNA]</scope>
    <source>
        <strain evidence="2 3">CCM 8692</strain>
    </source>
</reference>
<dbReference type="Proteomes" id="UP000785613">
    <property type="component" value="Unassembled WGS sequence"/>
</dbReference>
<name>A0ABX0LSZ8_9BURK</name>
<dbReference type="Pfam" id="PF06961">
    <property type="entry name" value="DUF1294"/>
    <property type="match status" value="1"/>
</dbReference>
<evidence type="ECO:0000313" key="3">
    <source>
        <dbReference type="Proteomes" id="UP000785613"/>
    </source>
</evidence>
<dbReference type="EMBL" id="VUYU01000011">
    <property type="protein sequence ID" value="NHZ35446.1"/>
    <property type="molecule type" value="Genomic_DNA"/>
</dbReference>
<keyword evidence="1" id="KW-0472">Membrane</keyword>
<evidence type="ECO:0000313" key="2">
    <source>
        <dbReference type="EMBL" id="NHZ35446.1"/>
    </source>
</evidence>
<organism evidence="2 3">
    <name type="scientific">Massilia rubra</name>
    <dbReference type="NCBI Taxonomy" id="2607910"/>
    <lineage>
        <taxon>Bacteria</taxon>
        <taxon>Pseudomonadati</taxon>
        <taxon>Pseudomonadota</taxon>
        <taxon>Betaproteobacteria</taxon>
        <taxon>Burkholderiales</taxon>
        <taxon>Oxalobacteraceae</taxon>
        <taxon>Telluria group</taxon>
        <taxon>Massilia</taxon>
    </lineage>
</organism>
<feature type="transmembrane region" description="Helical" evidence="1">
    <location>
        <begin position="60"/>
        <end position="79"/>
    </location>
</feature>
<protein>
    <submittedName>
        <fullName evidence="2">DUF1294 domain-containing protein</fullName>
    </submittedName>
</protein>
<feature type="transmembrane region" description="Helical" evidence="1">
    <location>
        <begin position="29"/>
        <end position="48"/>
    </location>
</feature>